<keyword evidence="2" id="KW-1185">Reference proteome</keyword>
<comment type="caution">
    <text evidence="1">The sequence shown here is derived from an EMBL/GenBank/DDBJ whole genome shotgun (WGS) entry which is preliminary data.</text>
</comment>
<organism evidence="1 2">
    <name type="scientific">Staurois parvus</name>
    <dbReference type="NCBI Taxonomy" id="386267"/>
    <lineage>
        <taxon>Eukaryota</taxon>
        <taxon>Metazoa</taxon>
        <taxon>Chordata</taxon>
        <taxon>Craniata</taxon>
        <taxon>Vertebrata</taxon>
        <taxon>Euteleostomi</taxon>
        <taxon>Amphibia</taxon>
        <taxon>Batrachia</taxon>
        <taxon>Anura</taxon>
        <taxon>Neobatrachia</taxon>
        <taxon>Ranoidea</taxon>
        <taxon>Ranidae</taxon>
        <taxon>Staurois</taxon>
    </lineage>
</organism>
<evidence type="ECO:0000313" key="2">
    <source>
        <dbReference type="Proteomes" id="UP001162483"/>
    </source>
</evidence>
<accession>A0ABN9CN72</accession>
<proteinExistence type="predicted"/>
<dbReference type="EMBL" id="CATNWA010010777">
    <property type="protein sequence ID" value="CAI9560611.1"/>
    <property type="molecule type" value="Genomic_DNA"/>
</dbReference>
<name>A0ABN9CN72_9NEOB</name>
<gene>
    <name evidence="1" type="ORF">SPARVUS_LOCUS5288917</name>
</gene>
<reference evidence="1" key="1">
    <citation type="submission" date="2023-05" db="EMBL/GenBank/DDBJ databases">
        <authorList>
            <person name="Stuckert A."/>
        </authorList>
    </citation>
    <scope>NUCLEOTIDE SEQUENCE</scope>
</reference>
<evidence type="ECO:0000313" key="1">
    <source>
        <dbReference type="EMBL" id="CAI9560611.1"/>
    </source>
</evidence>
<dbReference type="Proteomes" id="UP001162483">
    <property type="component" value="Unassembled WGS sequence"/>
</dbReference>
<protein>
    <submittedName>
        <fullName evidence="1">Uncharacterized protein</fullName>
    </submittedName>
</protein>
<sequence>MHSPQKAKTSLTIHTKLSMYKMPRFSLSFQEIRGGRLIKGRNREGSNGVFTQCRGLTP</sequence>